<dbReference type="AlphaFoldDB" id="A0A372MGZ8"/>
<comment type="caution">
    <text evidence="3">The sequence shown here is derived from an EMBL/GenBank/DDBJ whole genome shotgun (WGS) entry which is preliminary data.</text>
</comment>
<keyword evidence="1" id="KW-0175">Coiled coil</keyword>
<dbReference type="SUPFAM" id="SSF161256">
    <property type="entry name" value="RILP dimerisation region"/>
    <property type="match status" value="1"/>
</dbReference>
<evidence type="ECO:0008006" key="5">
    <source>
        <dbReference type="Google" id="ProtNLM"/>
    </source>
</evidence>
<evidence type="ECO:0000256" key="1">
    <source>
        <dbReference type="SAM" id="Coils"/>
    </source>
</evidence>
<sequence>MLTNYEQHLYEIMDKTQNELKQVVDENNSLKTRNQELQEERDKFRDYWFEYSAKASKLEKQIQDLLEKGEEQGVAAPSSSNDLTDTLKEVI</sequence>
<accession>A0A372MGZ8</accession>
<gene>
    <name evidence="3" type="ORF">DYP60_05415</name>
</gene>
<dbReference type="RefSeq" id="WP_117329876.1">
    <property type="nucleotide sequence ID" value="NZ_QUWK01000005.1"/>
</dbReference>
<reference evidence="4" key="1">
    <citation type="submission" date="2018-08" db="EMBL/GenBank/DDBJ databases">
        <authorList>
            <person name="Grouzdev D.S."/>
            <person name="Krutkina M.S."/>
        </authorList>
    </citation>
    <scope>NUCLEOTIDE SEQUENCE [LARGE SCALE GENOMIC DNA]</scope>
    <source>
        <strain evidence="4">4-11</strain>
    </source>
</reference>
<organism evidence="3 4">
    <name type="scientific">Sphaerochaeta halotolerans</name>
    <dbReference type="NCBI Taxonomy" id="2293840"/>
    <lineage>
        <taxon>Bacteria</taxon>
        <taxon>Pseudomonadati</taxon>
        <taxon>Spirochaetota</taxon>
        <taxon>Spirochaetia</taxon>
        <taxon>Spirochaetales</taxon>
        <taxon>Sphaerochaetaceae</taxon>
        <taxon>Sphaerochaeta</taxon>
    </lineage>
</organism>
<evidence type="ECO:0000256" key="2">
    <source>
        <dbReference type="SAM" id="MobiDB-lite"/>
    </source>
</evidence>
<feature type="coiled-coil region" evidence="1">
    <location>
        <begin position="13"/>
        <end position="47"/>
    </location>
</feature>
<proteinExistence type="predicted"/>
<feature type="region of interest" description="Disordered" evidence="2">
    <location>
        <begin position="69"/>
        <end position="91"/>
    </location>
</feature>
<keyword evidence="4" id="KW-1185">Reference proteome</keyword>
<evidence type="ECO:0000313" key="4">
    <source>
        <dbReference type="Proteomes" id="UP000264002"/>
    </source>
</evidence>
<dbReference type="Proteomes" id="UP000264002">
    <property type="component" value="Unassembled WGS sequence"/>
</dbReference>
<name>A0A372MGZ8_9SPIR</name>
<reference evidence="3 4" key="2">
    <citation type="submission" date="2018-09" db="EMBL/GenBank/DDBJ databases">
        <title>Genome of Sphaerochaeta halotolerans strain 4-11.</title>
        <authorList>
            <person name="Nazina T.N."/>
            <person name="Sokolova D.S."/>
        </authorList>
    </citation>
    <scope>NUCLEOTIDE SEQUENCE [LARGE SCALE GENOMIC DNA]</scope>
    <source>
        <strain evidence="3 4">4-11</strain>
    </source>
</reference>
<dbReference type="EMBL" id="QUWK01000005">
    <property type="protein sequence ID" value="RFU95067.1"/>
    <property type="molecule type" value="Genomic_DNA"/>
</dbReference>
<protein>
    <recommendedName>
        <fullName evidence="5">Cell division protein ZapB</fullName>
    </recommendedName>
</protein>
<evidence type="ECO:0000313" key="3">
    <source>
        <dbReference type="EMBL" id="RFU95067.1"/>
    </source>
</evidence>